<dbReference type="Proteomes" id="UP001236014">
    <property type="component" value="Chromosome"/>
</dbReference>
<name>A0A9Y2MPK1_9PSEU</name>
<dbReference type="KEGG" id="acab:QRX50_32295"/>
<protein>
    <submittedName>
        <fullName evidence="1">Uncharacterized protein</fullName>
    </submittedName>
</protein>
<reference evidence="1 2" key="1">
    <citation type="submission" date="2023-06" db="EMBL/GenBank/DDBJ databases">
        <authorList>
            <person name="Oyuntsetseg B."/>
            <person name="Kim S.B."/>
        </authorList>
    </citation>
    <scope>NUCLEOTIDE SEQUENCE [LARGE SCALE GENOMIC DNA]</scope>
    <source>
        <strain evidence="1 2">2-15</strain>
    </source>
</reference>
<dbReference type="EMBL" id="CP127294">
    <property type="protein sequence ID" value="WIX76135.1"/>
    <property type="molecule type" value="Genomic_DNA"/>
</dbReference>
<evidence type="ECO:0000313" key="1">
    <source>
        <dbReference type="EMBL" id="WIX76135.1"/>
    </source>
</evidence>
<dbReference type="AlphaFoldDB" id="A0A9Y2MPK1"/>
<gene>
    <name evidence="1" type="ORF">QRX50_32295</name>
</gene>
<dbReference type="RefSeq" id="WP_285966892.1">
    <property type="nucleotide sequence ID" value="NZ_CP127294.1"/>
</dbReference>
<keyword evidence="2" id="KW-1185">Reference proteome</keyword>
<evidence type="ECO:0000313" key="2">
    <source>
        <dbReference type="Proteomes" id="UP001236014"/>
    </source>
</evidence>
<accession>A0A9Y2MPK1</accession>
<proteinExistence type="predicted"/>
<organism evidence="1 2">
    <name type="scientific">Amycolatopsis carbonis</name>
    <dbReference type="NCBI Taxonomy" id="715471"/>
    <lineage>
        <taxon>Bacteria</taxon>
        <taxon>Bacillati</taxon>
        <taxon>Actinomycetota</taxon>
        <taxon>Actinomycetes</taxon>
        <taxon>Pseudonocardiales</taxon>
        <taxon>Pseudonocardiaceae</taxon>
        <taxon>Amycolatopsis</taxon>
    </lineage>
</organism>
<dbReference type="Gene3D" id="3.40.630.30">
    <property type="match status" value="1"/>
</dbReference>
<sequence>MSLAHCARLTAEAAEVGVQTAGSHRGRGLAAVVVRVWTALFAPGERMLFYSAFETNESSHRVAANVRRRTAWDADPAVRA</sequence>